<accession>E3LX82</accession>
<dbReference type="Pfam" id="PF25100">
    <property type="entry name" value="DUF7809"/>
    <property type="match status" value="1"/>
</dbReference>
<dbReference type="Proteomes" id="UP000008281">
    <property type="component" value="Unassembled WGS sequence"/>
</dbReference>
<feature type="compositionally biased region" description="Polar residues" evidence="1">
    <location>
        <begin position="586"/>
        <end position="601"/>
    </location>
</feature>
<dbReference type="PANTHER" id="PTHR21447:SF13">
    <property type="entry name" value="RING-TYPE DOMAIN-CONTAINING PROTEIN"/>
    <property type="match status" value="1"/>
</dbReference>
<dbReference type="OrthoDB" id="5874481at2759"/>
<feature type="region of interest" description="Disordered" evidence="1">
    <location>
        <begin position="586"/>
        <end position="612"/>
    </location>
</feature>
<dbReference type="EMBL" id="DS268417">
    <property type="protein sequence ID" value="EFO83474.1"/>
    <property type="molecule type" value="Genomic_DNA"/>
</dbReference>
<evidence type="ECO:0000313" key="4">
    <source>
        <dbReference type="Proteomes" id="UP000008281"/>
    </source>
</evidence>
<proteinExistence type="predicted"/>
<evidence type="ECO:0000313" key="3">
    <source>
        <dbReference type="EMBL" id="EFO83474.1"/>
    </source>
</evidence>
<dbReference type="AlphaFoldDB" id="E3LX82"/>
<protein>
    <recommendedName>
        <fullName evidence="2">DUF7809 domain-containing protein</fullName>
    </recommendedName>
</protein>
<organism evidence="4">
    <name type="scientific">Caenorhabditis remanei</name>
    <name type="common">Caenorhabditis vulgaris</name>
    <dbReference type="NCBI Taxonomy" id="31234"/>
    <lineage>
        <taxon>Eukaryota</taxon>
        <taxon>Metazoa</taxon>
        <taxon>Ecdysozoa</taxon>
        <taxon>Nematoda</taxon>
        <taxon>Chromadorea</taxon>
        <taxon>Rhabditida</taxon>
        <taxon>Rhabditina</taxon>
        <taxon>Rhabditomorpha</taxon>
        <taxon>Rhabditoidea</taxon>
        <taxon>Rhabditidae</taxon>
        <taxon>Peloderinae</taxon>
        <taxon>Caenorhabditis</taxon>
    </lineage>
</organism>
<dbReference type="PANTHER" id="PTHR21447">
    <property type="entry name" value="RING-TYPE DOMAIN-CONTAINING PROTEIN-RELATED"/>
    <property type="match status" value="1"/>
</dbReference>
<dbReference type="GO" id="GO:0045087">
    <property type="term" value="P:innate immune response"/>
    <property type="evidence" value="ECO:0007669"/>
    <property type="project" value="TreeGrafter"/>
</dbReference>
<dbReference type="eggNOG" id="KOG0800">
    <property type="taxonomic scope" value="Eukaryota"/>
</dbReference>
<evidence type="ECO:0000256" key="1">
    <source>
        <dbReference type="SAM" id="MobiDB-lite"/>
    </source>
</evidence>
<feature type="domain" description="DUF7809" evidence="2">
    <location>
        <begin position="112"/>
        <end position="268"/>
    </location>
</feature>
<dbReference type="HOGENOM" id="CLU_007994_0_0_1"/>
<reference evidence="3" key="1">
    <citation type="submission" date="2007-07" db="EMBL/GenBank/DDBJ databases">
        <title>PCAP assembly of the Caenorhabditis remanei genome.</title>
        <authorList>
            <consortium name="The Caenorhabditis remanei Sequencing Consortium"/>
            <person name="Wilson R.K."/>
        </authorList>
    </citation>
    <scope>NUCLEOTIDE SEQUENCE [LARGE SCALE GENOMIC DNA]</scope>
    <source>
        <strain evidence="3">PB4641</strain>
    </source>
</reference>
<name>E3LX82_CAERE</name>
<dbReference type="InParanoid" id="E3LX82"/>
<evidence type="ECO:0000259" key="2">
    <source>
        <dbReference type="Pfam" id="PF25100"/>
    </source>
</evidence>
<dbReference type="InterPro" id="IPR056711">
    <property type="entry name" value="DUF7809"/>
</dbReference>
<sequence length="732" mass="84254">MAQFLKCPDNVLAANIVPSQVYIYILPELRPFLHFFGRNDPAKLVDDDGEEVIQKLLDDSTNKLRMYGSAKELAGNIKIFRNFPESFVLFEDQQCPFNTSPVIYNSLNGEKYLCKPDLYTIIQNIAIHTITHHKIVFFHLLLAKVLKSKIAETDGPVEFVKFDQKMFDEIEKEMKEGEAKSLQQASAQRNNLEKSLRTKNYAAIVSKLRELNPKIWSGVEAYSLLTKLQLKAGTEIAESKEFIFVMLTNTCIVNCIEQIMGKRASLFMCTPKSSPITVRLFEDGEERYVMEAELYHALNTVSTGSERFEIQSDGLVYKGMNFREVKAKFGDQIQTIEFIRTPILRSKHCAVPTRSHFPGQFVIPAVDYCFEFWRNVILGIKLFQKYQCSNWDEFAPTFHNVEAFLYTERKLQKQQYFLRAGILLDSVVSNSLKQYEVSPVKDVRNAKKDGFTAQNLKNELKYLGLTNTFPEILDYAEDVYEEIDKAKKDRYLRTCDLFDAVERCQLICVLSRVPNVRSSIHSIANSYNFQLRKFVHNQKGCNRVLGYKCEHCEKEKKTSDALEISQKPAKVQKTSDIHDSIKNMKIENTNESGSKQYSQPALSAPKDSEKCSESSAVLVETKNELKEVEKKTVNTEKELSDLKKQYDILVQSEAQKTEELSKIEEELNKEKEKNQEKEEEILKASNENEELQKTILKLTAENEANERVIQKLLDRITNSSTNQQKTTEISDF</sequence>
<gene>
    <name evidence="3" type="ORF">CRE_02835</name>
</gene>
<dbReference type="GO" id="GO:0045121">
    <property type="term" value="C:membrane raft"/>
    <property type="evidence" value="ECO:0007669"/>
    <property type="project" value="TreeGrafter"/>
</dbReference>
<keyword evidence="4" id="KW-1185">Reference proteome</keyword>